<evidence type="ECO:0000259" key="10">
    <source>
        <dbReference type="PROSITE" id="PS50113"/>
    </source>
</evidence>
<dbReference type="PROSITE" id="PS50113">
    <property type="entry name" value="PAC"/>
    <property type="match status" value="2"/>
</dbReference>
<dbReference type="EC" id="2.7.13.3" evidence="3"/>
<evidence type="ECO:0000256" key="4">
    <source>
        <dbReference type="ARBA" id="ARBA00022553"/>
    </source>
</evidence>
<dbReference type="SUPFAM" id="SSF55785">
    <property type="entry name" value="PYP-like sensor domain (PAS domain)"/>
    <property type="match status" value="2"/>
</dbReference>
<dbReference type="CDD" id="cd00130">
    <property type="entry name" value="PAS"/>
    <property type="match status" value="2"/>
</dbReference>
<dbReference type="InterPro" id="IPR035965">
    <property type="entry name" value="PAS-like_dom_sf"/>
</dbReference>
<sequence>MPNAMSAFIQSVRSRTLSIRQMTFGSFLLLLAIIAMTSVGSVIAIRHIDNTFAELQRLQSVGDLAEEIERRMSELRFAAREVVSDPSAQPAGRVFEAASALTQLLKKTRLEIDPDQQEMIDGVTARLSNYRDGLERITALMPRRAEMIATVPPLREAFEAVAARLQDRSLAAALQGEQSKIAAALLSRDLASASEAAQRMRTIPLADPAAATAVRDYADVIVSTTAVEEEIATLDRNVLGAEGRLIGRVTELLRDISARRGRVLSRDLARTLTEDKWQSIVLGSAGVLVGLLAAAFVVRRTVGPLSAITTAIRSLAAGRQYTAIPATDLKNEIGDIARAAEVFRRTLVEADTAREAAVRALAEQRLAEESYRKLFEGSIDGIYVTTPEGALLNANPALARMMGYETPAELMRAASDVAGNIYVDPSKRAEYCDLMERDGMVREFEYQARKRNGDVLWLSDSASAIRDETGTVVRYEGTVRDITDQKRAETAIAEGRRLLQQVIDTVPAVINVKDTELRYVLMNRYMATIFGINPKEAIGRTTTELMSRYGSHKTDANDKRVIATGEGLGFYEEEYRDATGAMRQWLVNKMPLKDADGRIERIATVALDIGERKRGELEMRQAKDAAEAALRNLRETQQSLIEAEKLAALGRLVAGVAHEVNNPVGISLTVASALDRKAAVFAGEVERGELKRSRLNEFLTSTRDASAQLVANLNRAAELIQSFKQVAADRNYSDQRMFDLGDLTEQVVMSLRPGLRKQNLTLNVDCEPGLTMNSYPGPYGQVLTNLFLNSVAHAFPNGRPGMVEIKVRAANADQVEILYADDGCGMSLDVRRRAFDPFFTTRRDQGGTGLGLHIVYSIVTNRLGGRLELRSEPGGGTQIQMILPRVAPMEVDQSAVAGARA</sequence>
<comment type="catalytic activity">
    <reaction evidence="1">
        <text>ATP + protein L-histidine = ADP + protein N-phospho-L-histidine.</text>
        <dbReference type="EC" id="2.7.13.3"/>
    </reaction>
</comment>
<dbReference type="Gene3D" id="3.30.565.10">
    <property type="entry name" value="Histidine kinase-like ATPase, C-terminal domain"/>
    <property type="match status" value="1"/>
</dbReference>
<evidence type="ECO:0000256" key="3">
    <source>
        <dbReference type="ARBA" id="ARBA00012438"/>
    </source>
</evidence>
<dbReference type="PROSITE" id="PS50109">
    <property type="entry name" value="HIS_KIN"/>
    <property type="match status" value="1"/>
</dbReference>
<dbReference type="InterPro" id="IPR003660">
    <property type="entry name" value="HAMP_dom"/>
</dbReference>
<dbReference type="PRINTS" id="PR00344">
    <property type="entry name" value="BCTRLSENSOR"/>
</dbReference>
<dbReference type="Pfam" id="PF13426">
    <property type="entry name" value="PAS_9"/>
    <property type="match status" value="1"/>
</dbReference>
<evidence type="ECO:0000313" key="12">
    <source>
        <dbReference type="EMBL" id="RJF70842.1"/>
    </source>
</evidence>
<evidence type="ECO:0000256" key="6">
    <source>
        <dbReference type="ARBA" id="ARBA00022777"/>
    </source>
</evidence>
<dbReference type="InterPro" id="IPR036890">
    <property type="entry name" value="HATPase_C_sf"/>
</dbReference>
<keyword evidence="6" id="KW-0418">Kinase</keyword>
<dbReference type="Proteomes" id="UP000285523">
    <property type="component" value="Unassembled WGS sequence"/>
</dbReference>
<proteinExistence type="predicted"/>
<feature type="coiled-coil region" evidence="7">
    <location>
        <begin position="612"/>
        <end position="646"/>
    </location>
</feature>
<comment type="caution">
    <text evidence="12">The sequence shown here is derived from an EMBL/GenBank/DDBJ whole genome shotgun (WGS) entry which is preliminary data.</text>
</comment>
<accession>A0A418V461</accession>
<dbReference type="SMART" id="SM00091">
    <property type="entry name" value="PAS"/>
    <property type="match status" value="2"/>
</dbReference>
<dbReference type="PROSITE" id="PS50112">
    <property type="entry name" value="PAS"/>
    <property type="match status" value="2"/>
</dbReference>
<dbReference type="AlphaFoldDB" id="A0A418V461"/>
<dbReference type="SMART" id="SM00086">
    <property type="entry name" value="PAC"/>
    <property type="match status" value="2"/>
</dbReference>
<name>A0A418V461_RHOPL</name>
<reference evidence="12 13" key="1">
    <citation type="submission" date="2018-09" db="EMBL/GenBank/DDBJ databases">
        <title>Draft genome sequence of Rhodopseudomonas palustris 2.1.18.</title>
        <authorList>
            <person name="Robertson S.L."/>
            <person name="Meyer T.E."/>
            <person name="Kyndt J.A."/>
        </authorList>
    </citation>
    <scope>NUCLEOTIDE SEQUENCE [LARGE SCALE GENOMIC DNA]</scope>
    <source>
        <strain evidence="12 13">2.1.18</strain>
    </source>
</reference>
<dbReference type="SMART" id="SM00304">
    <property type="entry name" value="HAMP"/>
    <property type="match status" value="1"/>
</dbReference>
<dbReference type="RefSeq" id="WP_119857286.1">
    <property type="nucleotide sequence ID" value="NZ_QYYD01000014.1"/>
</dbReference>
<dbReference type="PANTHER" id="PTHR43065:SF42">
    <property type="entry name" value="TWO-COMPONENT SENSOR PPRA"/>
    <property type="match status" value="1"/>
</dbReference>
<feature type="domain" description="PAS" evidence="9">
    <location>
        <begin position="495"/>
        <end position="541"/>
    </location>
</feature>
<dbReference type="Gene3D" id="6.10.340.10">
    <property type="match status" value="1"/>
</dbReference>
<dbReference type="InterPro" id="IPR005467">
    <property type="entry name" value="His_kinase_dom"/>
</dbReference>
<keyword evidence="4" id="KW-0597">Phosphoprotein</keyword>
<feature type="domain" description="HAMP" evidence="11">
    <location>
        <begin position="299"/>
        <end position="352"/>
    </location>
</feature>
<dbReference type="SUPFAM" id="SSF158472">
    <property type="entry name" value="HAMP domain-like"/>
    <property type="match status" value="1"/>
</dbReference>
<feature type="domain" description="PAC" evidence="10">
    <location>
        <begin position="569"/>
        <end position="621"/>
    </location>
</feature>
<dbReference type="PROSITE" id="PS50885">
    <property type="entry name" value="HAMP"/>
    <property type="match status" value="1"/>
</dbReference>
<feature type="domain" description="Histidine kinase" evidence="8">
    <location>
        <begin position="655"/>
        <end position="887"/>
    </location>
</feature>
<feature type="domain" description="PAS" evidence="9">
    <location>
        <begin position="367"/>
        <end position="405"/>
    </location>
</feature>
<evidence type="ECO:0000256" key="2">
    <source>
        <dbReference type="ARBA" id="ARBA00004370"/>
    </source>
</evidence>
<keyword evidence="7" id="KW-0175">Coiled coil</keyword>
<comment type="subcellular location">
    <subcellularLocation>
        <location evidence="2">Membrane</location>
    </subcellularLocation>
</comment>
<evidence type="ECO:0000256" key="1">
    <source>
        <dbReference type="ARBA" id="ARBA00000085"/>
    </source>
</evidence>
<dbReference type="GO" id="GO:0007165">
    <property type="term" value="P:signal transduction"/>
    <property type="evidence" value="ECO:0007669"/>
    <property type="project" value="InterPro"/>
</dbReference>
<dbReference type="EMBL" id="QYYD01000014">
    <property type="protein sequence ID" value="RJF70842.1"/>
    <property type="molecule type" value="Genomic_DNA"/>
</dbReference>
<dbReference type="InterPro" id="IPR013656">
    <property type="entry name" value="PAS_4"/>
</dbReference>
<organism evidence="12 13">
    <name type="scientific">Rhodopseudomonas palustris</name>
    <dbReference type="NCBI Taxonomy" id="1076"/>
    <lineage>
        <taxon>Bacteria</taxon>
        <taxon>Pseudomonadati</taxon>
        <taxon>Pseudomonadota</taxon>
        <taxon>Alphaproteobacteria</taxon>
        <taxon>Hyphomicrobiales</taxon>
        <taxon>Nitrobacteraceae</taxon>
        <taxon>Rhodopseudomonas</taxon>
    </lineage>
</organism>
<gene>
    <name evidence="12" type="ORF">D4Q52_14510</name>
</gene>
<dbReference type="InterPro" id="IPR004358">
    <property type="entry name" value="Sig_transdc_His_kin-like_C"/>
</dbReference>
<keyword evidence="5" id="KW-0808">Transferase</keyword>
<evidence type="ECO:0000256" key="5">
    <source>
        <dbReference type="ARBA" id="ARBA00022679"/>
    </source>
</evidence>
<dbReference type="SMART" id="SM00387">
    <property type="entry name" value="HATPase_c"/>
    <property type="match status" value="1"/>
</dbReference>
<dbReference type="SUPFAM" id="SSF55874">
    <property type="entry name" value="ATPase domain of HSP90 chaperone/DNA topoisomerase II/histidine kinase"/>
    <property type="match status" value="1"/>
</dbReference>
<dbReference type="Gene3D" id="1.10.287.130">
    <property type="match status" value="1"/>
</dbReference>
<dbReference type="InterPro" id="IPR001610">
    <property type="entry name" value="PAC"/>
</dbReference>
<dbReference type="InterPro" id="IPR000014">
    <property type="entry name" value="PAS"/>
</dbReference>
<evidence type="ECO:0000259" key="8">
    <source>
        <dbReference type="PROSITE" id="PS50109"/>
    </source>
</evidence>
<dbReference type="Pfam" id="PF08448">
    <property type="entry name" value="PAS_4"/>
    <property type="match status" value="1"/>
</dbReference>
<dbReference type="Gene3D" id="3.30.450.20">
    <property type="entry name" value="PAS domain"/>
    <property type="match status" value="2"/>
</dbReference>
<evidence type="ECO:0000313" key="13">
    <source>
        <dbReference type="Proteomes" id="UP000285523"/>
    </source>
</evidence>
<dbReference type="InterPro" id="IPR003594">
    <property type="entry name" value="HATPase_dom"/>
</dbReference>
<protein>
    <recommendedName>
        <fullName evidence="3">histidine kinase</fullName>
        <ecNumber evidence="3">2.7.13.3</ecNumber>
    </recommendedName>
</protein>
<dbReference type="InterPro" id="IPR000700">
    <property type="entry name" value="PAS-assoc_C"/>
</dbReference>
<dbReference type="NCBIfam" id="TIGR00229">
    <property type="entry name" value="sensory_box"/>
    <property type="match status" value="2"/>
</dbReference>
<dbReference type="OrthoDB" id="7818322at2"/>
<dbReference type="Pfam" id="PF02518">
    <property type="entry name" value="HATPase_c"/>
    <property type="match status" value="1"/>
</dbReference>
<feature type="domain" description="PAC" evidence="10">
    <location>
        <begin position="442"/>
        <end position="494"/>
    </location>
</feature>
<evidence type="ECO:0000259" key="9">
    <source>
        <dbReference type="PROSITE" id="PS50112"/>
    </source>
</evidence>
<dbReference type="GO" id="GO:0004673">
    <property type="term" value="F:protein histidine kinase activity"/>
    <property type="evidence" value="ECO:0007669"/>
    <property type="project" value="UniProtKB-EC"/>
</dbReference>
<evidence type="ECO:0000259" key="11">
    <source>
        <dbReference type="PROSITE" id="PS50885"/>
    </source>
</evidence>
<dbReference type="PANTHER" id="PTHR43065">
    <property type="entry name" value="SENSOR HISTIDINE KINASE"/>
    <property type="match status" value="1"/>
</dbReference>
<dbReference type="GO" id="GO:0016020">
    <property type="term" value="C:membrane"/>
    <property type="evidence" value="ECO:0007669"/>
    <property type="project" value="UniProtKB-SubCell"/>
</dbReference>
<evidence type="ECO:0000256" key="7">
    <source>
        <dbReference type="SAM" id="Coils"/>
    </source>
</evidence>